<accession>A0A1R4H2B8</accession>
<gene>
    <name evidence="1" type="ORF">CRENPOLYSF1_1420006</name>
</gene>
<evidence type="ECO:0000313" key="1">
    <source>
        <dbReference type="EMBL" id="SJM90387.1"/>
    </source>
</evidence>
<keyword evidence="2" id="KW-1185">Reference proteome</keyword>
<sequence>MSSTVKYSVRPELVEGRVAQVRQAHHEGFFKIHTCQNKID</sequence>
<reference evidence="2" key="1">
    <citation type="submission" date="2017-02" db="EMBL/GenBank/DDBJ databases">
        <authorList>
            <person name="Daims H."/>
        </authorList>
    </citation>
    <scope>NUCLEOTIDE SEQUENCE [LARGE SCALE GENOMIC DNA]</scope>
</reference>
<proteinExistence type="predicted"/>
<dbReference type="EMBL" id="FUKI01000049">
    <property type="protein sequence ID" value="SJM90387.1"/>
    <property type="molecule type" value="Genomic_DNA"/>
</dbReference>
<evidence type="ECO:0000313" key="2">
    <source>
        <dbReference type="Proteomes" id="UP000195667"/>
    </source>
</evidence>
<dbReference type="Proteomes" id="UP000195667">
    <property type="component" value="Unassembled WGS sequence"/>
</dbReference>
<dbReference type="AlphaFoldDB" id="A0A1R4H2B8"/>
<name>A0A1R4H2B8_9GAMM</name>
<protein>
    <submittedName>
        <fullName evidence="1">Uncharacterized protein</fullName>
    </submittedName>
</protein>
<organism evidence="1 2">
    <name type="scientific">Crenothrix polyspora</name>
    <dbReference type="NCBI Taxonomy" id="360316"/>
    <lineage>
        <taxon>Bacteria</taxon>
        <taxon>Pseudomonadati</taxon>
        <taxon>Pseudomonadota</taxon>
        <taxon>Gammaproteobacteria</taxon>
        <taxon>Methylococcales</taxon>
        <taxon>Crenotrichaceae</taxon>
        <taxon>Crenothrix</taxon>
    </lineage>
</organism>